<feature type="transmembrane region" description="Helical" evidence="1">
    <location>
        <begin position="119"/>
        <end position="143"/>
    </location>
</feature>
<evidence type="ECO:0000313" key="3">
    <source>
        <dbReference type="Proteomes" id="UP000064007"/>
    </source>
</evidence>
<keyword evidence="3" id="KW-1185">Reference proteome</keyword>
<proteinExistence type="predicted"/>
<dbReference type="RefSeq" id="WP_046489038.1">
    <property type="nucleotide sequence ID" value="NZ_LN827929.1"/>
</dbReference>
<protein>
    <submittedName>
        <fullName evidence="2">Exopolysaccharide synthesis protein</fullName>
    </submittedName>
</protein>
<accession>A0A0D6EWY2</accession>
<feature type="transmembrane region" description="Helical" evidence="1">
    <location>
        <begin position="56"/>
        <end position="75"/>
    </location>
</feature>
<dbReference type="EMBL" id="LN827929">
    <property type="protein sequence ID" value="CEZ20235.1"/>
    <property type="molecule type" value="Genomic_DNA"/>
</dbReference>
<dbReference type="Pfam" id="PF06055">
    <property type="entry name" value="ExoD"/>
    <property type="match status" value="1"/>
</dbReference>
<name>A0A0D6EWY2_9PROT</name>
<keyword evidence="1" id="KW-0812">Transmembrane</keyword>
<dbReference type="STRING" id="1581557.BN1208_1355"/>
<dbReference type="PIRSF" id="PIRSF033239">
    <property type="entry name" value="ExoD"/>
    <property type="match status" value="1"/>
</dbReference>
<keyword evidence="1" id="KW-0472">Membrane</keyword>
<evidence type="ECO:0000256" key="1">
    <source>
        <dbReference type="SAM" id="Phobius"/>
    </source>
</evidence>
<dbReference type="AlphaFoldDB" id="A0A0D6EWY2"/>
<dbReference type="HOGENOM" id="CLU_093444_0_1_4"/>
<dbReference type="InterPro" id="IPR010331">
    <property type="entry name" value="ExoD"/>
</dbReference>
<keyword evidence="1" id="KW-1133">Transmembrane helix</keyword>
<feature type="transmembrane region" description="Helical" evidence="1">
    <location>
        <begin position="31"/>
        <end position="50"/>
    </location>
</feature>
<dbReference type="KEGG" id="mbat:BN1208_1355"/>
<evidence type="ECO:0000313" key="2">
    <source>
        <dbReference type="EMBL" id="CEZ20235.1"/>
    </source>
</evidence>
<feature type="transmembrane region" description="Helical" evidence="1">
    <location>
        <begin position="174"/>
        <end position="200"/>
    </location>
</feature>
<dbReference type="OrthoDB" id="21339at2"/>
<dbReference type="PANTHER" id="PTHR41795:SF1">
    <property type="entry name" value="EXOPOLYSACCHARIDE SYNTHESIS PROTEIN"/>
    <property type="match status" value="1"/>
</dbReference>
<feature type="transmembrane region" description="Helical" evidence="1">
    <location>
        <begin position="149"/>
        <end position="167"/>
    </location>
</feature>
<dbReference type="Proteomes" id="UP000064007">
    <property type="component" value="Chromosome 1"/>
</dbReference>
<reference evidence="3" key="1">
    <citation type="submission" date="2014-12" db="EMBL/GenBank/DDBJ databases">
        <authorList>
            <person name="Salcher M.M."/>
        </authorList>
    </citation>
    <scope>NUCLEOTIDE SEQUENCE [LARGE SCALE GENOMIC DNA]</scope>
    <source>
        <strain evidence="3">MMS-10A-171</strain>
    </source>
</reference>
<dbReference type="PANTHER" id="PTHR41795">
    <property type="entry name" value="EXOPOLYSACCHARIDE SYNTHESIS PROTEIN"/>
    <property type="match status" value="1"/>
</dbReference>
<sequence length="217" mass="24627">MAKSNHRALIEALHRIVKSAEHRPVSIKQGLLKLNHFGFSFISFLLVLPFMQPFPIGPISVLGGVTFAAFGWQILKGYATPHLPQKIDDITLSVDNWRRITNAAIKLIQWTEKFTKPRLLILIQGPLGVRIEALCLIFAGILMAVPFGILPLNNFFPGLAILFCALGQLHKDGLFVLIAFFWILFTIFYFSLFFISLYLLGLEGFQNFSHWLHQLFS</sequence>
<organism evidence="2 3">
    <name type="scientific">Candidatus Methylopumilus planktonicus</name>
    <dbReference type="NCBI Taxonomy" id="1581557"/>
    <lineage>
        <taxon>Bacteria</taxon>
        <taxon>Pseudomonadati</taxon>
        <taxon>Pseudomonadota</taxon>
        <taxon>Betaproteobacteria</taxon>
        <taxon>Nitrosomonadales</taxon>
        <taxon>Methylophilaceae</taxon>
        <taxon>Candidatus Methylopumilus</taxon>
    </lineage>
</organism>
<gene>
    <name evidence="2" type="ORF">BN1208_1355</name>
</gene>